<evidence type="ECO:0000259" key="1">
    <source>
        <dbReference type="Pfam" id="PF01575"/>
    </source>
</evidence>
<dbReference type="PANTHER" id="PTHR43664:SF1">
    <property type="entry name" value="BETA-METHYLMALYL-COA DEHYDRATASE"/>
    <property type="match status" value="1"/>
</dbReference>
<protein>
    <submittedName>
        <fullName evidence="2">Dehydratase</fullName>
    </submittedName>
</protein>
<dbReference type="InterPro" id="IPR002539">
    <property type="entry name" value="MaoC-like_dom"/>
</dbReference>
<reference evidence="2 3" key="1">
    <citation type="journal article" date="2020" name="Arch. Microbiol.">
        <title>Bradyrhizobium campsiandrae sp. nov., a nitrogen-fixing bacterial strain isolated from a native leguminous tree from the Amazon adapted to flooded conditions.</title>
        <authorList>
            <person name="Cabral Michel D."/>
            <person name="Martins da Costa E."/>
            <person name="Azarias Guimaraes A."/>
            <person name="Soares de Carvalho T."/>
            <person name="Santos de Castro Caputo P."/>
            <person name="Willems A."/>
            <person name="de Souza Moreira F.M."/>
        </authorList>
    </citation>
    <scope>NUCLEOTIDE SEQUENCE [LARGE SCALE GENOMIC DNA]</scope>
    <source>
        <strain evidence="3">INPA 384B</strain>
    </source>
</reference>
<proteinExistence type="predicted"/>
<comment type="caution">
    <text evidence="2">The sequence shown here is derived from an EMBL/GenBank/DDBJ whole genome shotgun (WGS) entry which is preliminary data.</text>
</comment>
<name>A0ABR7ULJ6_9BRAD</name>
<dbReference type="Proteomes" id="UP000639516">
    <property type="component" value="Unassembled WGS sequence"/>
</dbReference>
<dbReference type="InterPro" id="IPR052342">
    <property type="entry name" value="MCH/BMMD"/>
</dbReference>
<dbReference type="InterPro" id="IPR029069">
    <property type="entry name" value="HotDog_dom_sf"/>
</dbReference>
<dbReference type="SUPFAM" id="SSF54637">
    <property type="entry name" value="Thioesterase/thiol ester dehydrase-isomerase"/>
    <property type="match status" value="1"/>
</dbReference>
<keyword evidence="3" id="KW-1185">Reference proteome</keyword>
<gene>
    <name evidence="2" type="ORF">HA482_39705</name>
</gene>
<feature type="domain" description="MaoC-like" evidence="1">
    <location>
        <begin position="14"/>
        <end position="118"/>
    </location>
</feature>
<evidence type="ECO:0000313" key="3">
    <source>
        <dbReference type="Proteomes" id="UP000639516"/>
    </source>
</evidence>
<dbReference type="EMBL" id="JAATTO010000106">
    <property type="protein sequence ID" value="MBC9984317.1"/>
    <property type="molecule type" value="Genomic_DNA"/>
</dbReference>
<dbReference type="Pfam" id="PF01575">
    <property type="entry name" value="MaoC_dehydratas"/>
    <property type="match status" value="1"/>
</dbReference>
<evidence type="ECO:0000313" key="2">
    <source>
        <dbReference type="EMBL" id="MBC9984317.1"/>
    </source>
</evidence>
<dbReference type="PANTHER" id="PTHR43664">
    <property type="entry name" value="MONOAMINE OXIDASE-RELATED"/>
    <property type="match status" value="1"/>
</dbReference>
<dbReference type="RefSeq" id="WP_188103585.1">
    <property type="nucleotide sequence ID" value="NZ_JAANIH010000034.1"/>
</dbReference>
<dbReference type="Gene3D" id="3.10.129.10">
    <property type="entry name" value="Hotdog Thioesterase"/>
    <property type="match status" value="1"/>
</dbReference>
<organism evidence="2 3">
    <name type="scientific">Bradyrhizobium campsiandrae</name>
    <dbReference type="NCBI Taxonomy" id="1729892"/>
    <lineage>
        <taxon>Bacteria</taxon>
        <taxon>Pseudomonadati</taxon>
        <taxon>Pseudomonadota</taxon>
        <taxon>Alphaproteobacteria</taxon>
        <taxon>Hyphomicrobiales</taxon>
        <taxon>Nitrobacteraceae</taxon>
        <taxon>Bradyrhizobium</taxon>
    </lineage>
</organism>
<accession>A0ABR7ULJ6</accession>
<sequence length="149" mass="16913">MTYLEDFKVGQIFAFRTPPLSKDEIILFAREWDPQRLHTDEDYARQIHGGLIASGFQTLLLVFRPIMRDFMTGVANIGGLGFERLCWNMPVRPNEPLDITLEMQAIQPSRSKPDRGVIGYRVEARNMAGEPVLTVDTAAMVKRKTMLAS</sequence>